<sequence>MRLDFATSAQSTVGIEWELGLVDSSTGQLRPVGQDILAELQVPSEEPFQIVGEFMLNTLELVTGVCQSVDEGLDQLASAGRYVLELIAGEELTLFSQGTHPFAHPFAERISSGSRYQKLLDRTQYWGQQMLIYGVHAHIGLDHVNKAMPALNHLIKYYPHMLALSASSPYWVGYDTGYASQRTLLFQQLPTSGLPFQFHQWSDYERVVEDLHTVGMVDDVTEIRWDIRPVPRFGTVEQRVCDGVSTLQQVGAITALTQCLVHEVVGGDVDALEHVDILQPWYVQENKWRAARYGLDTIAIIDSDGTEMLVTDHLEQVLNRIEPIAQRLGCANELQWVEDMMRANNSATKQRAQTHSKFGDKLSQEQLTSVVLGSAAETVESLRTW</sequence>
<gene>
    <name evidence="6" type="ORF">FB556_2568</name>
</gene>
<keyword evidence="2 5" id="KW-0547">Nucleotide-binding</keyword>
<dbReference type="Gene3D" id="3.30.590.20">
    <property type="match status" value="1"/>
</dbReference>
<dbReference type="AlphaFoldDB" id="A0A543A0I5"/>
<comment type="similarity">
    <text evidence="5">Belongs to the glutamate--cysteine ligase type 2 family. YbdK subfamily.</text>
</comment>
<dbReference type="NCBIfam" id="NF010044">
    <property type="entry name" value="PRK13517.1-4"/>
    <property type="match status" value="1"/>
</dbReference>
<organism evidence="6 7">
    <name type="scientific">Enteractinococcus coprophilus</name>
    <dbReference type="NCBI Taxonomy" id="1027633"/>
    <lineage>
        <taxon>Bacteria</taxon>
        <taxon>Bacillati</taxon>
        <taxon>Actinomycetota</taxon>
        <taxon>Actinomycetes</taxon>
        <taxon>Micrococcales</taxon>
        <taxon>Micrococcaceae</taxon>
    </lineage>
</organism>
<dbReference type="InterPro" id="IPR011793">
    <property type="entry name" value="YbdK"/>
</dbReference>
<dbReference type="PANTHER" id="PTHR36510:SF1">
    <property type="entry name" value="GLUTAMATE--CYSTEINE LIGASE 2-RELATED"/>
    <property type="match status" value="1"/>
</dbReference>
<evidence type="ECO:0000256" key="4">
    <source>
        <dbReference type="ARBA" id="ARBA00048819"/>
    </source>
</evidence>
<dbReference type="InterPro" id="IPR006336">
    <property type="entry name" value="GCS2"/>
</dbReference>
<dbReference type="OrthoDB" id="9769628at2"/>
<dbReference type="GO" id="GO:0005524">
    <property type="term" value="F:ATP binding"/>
    <property type="evidence" value="ECO:0007669"/>
    <property type="project" value="UniProtKB-KW"/>
</dbReference>
<evidence type="ECO:0000256" key="1">
    <source>
        <dbReference type="ARBA" id="ARBA00022598"/>
    </source>
</evidence>
<comment type="caution">
    <text evidence="6">The sequence shown here is derived from an EMBL/GenBank/DDBJ whole genome shotgun (WGS) entry which is preliminary data.</text>
</comment>
<comment type="function">
    <text evidence="5">ATP-dependent carboxylate-amine ligase which exhibits weak glutamate--cysteine ligase activity.</text>
</comment>
<keyword evidence="7" id="KW-1185">Reference proteome</keyword>
<dbReference type="InterPro" id="IPR014746">
    <property type="entry name" value="Gln_synth/guanido_kin_cat_dom"/>
</dbReference>
<dbReference type="HAMAP" id="MF_01609">
    <property type="entry name" value="Glu_cys_ligase_2"/>
    <property type="match status" value="1"/>
</dbReference>
<dbReference type="NCBIfam" id="TIGR02050">
    <property type="entry name" value="gshA_cyan_rel"/>
    <property type="match status" value="1"/>
</dbReference>
<proteinExistence type="inferred from homology"/>
<name>A0A543A0I5_9MICC</name>
<dbReference type="EMBL" id="VFOU01000004">
    <property type="protein sequence ID" value="TQL66089.1"/>
    <property type="molecule type" value="Genomic_DNA"/>
</dbReference>
<dbReference type="NCBIfam" id="NF010042">
    <property type="entry name" value="PRK13517.1-2"/>
    <property type="match status" value="1"/>
</dbReference>
<dbReference type="SUPFAM" id="SSF55931">
    <property type="entry name" value="Glutamine synthetase/guanido kinase"/>
    <property type="match status" value="1"/>
</dbReference>
<evidence type="ECO:0000256" key="3">
    <source>
        <dbReference type="ARBA" id="ARBA00022840"/>
    </source>
</evidence>
<dbReference type="InterPro" id="IPR050141">
    <property type="entry name" value="GCL_type2/YbdK_subfam"/>
</dbReference>
<accession>A0A543A0I5</accession>
<dbReference type="RefSeq" id="WP_141868246.1">
    <property type="nucleotide sequence ID" value="NZ_BAABAN010000017.1"/>
</dbReference>
<protein>
    <recommendedName>
        <fullName evidence="5">Putative glutamate--cysteine ligase 2</fullName>
        <ecNumber evidence="5">6.3.2.2</ecNumber>
    </recommendedName>
    <alternativeName>
        <fullName evidence="5">Gamma-glutamylcysteine synthetase 2</fullName>
        <shortName evidence="5">GCS 2</shortName>
        <shortName evidence="5">Gamma-GCS 2</shortName>
    </alternativeName>
</protein>
<keyword evidence="3 5" id="KW-0067">ATP-binding</keyword>
<evidence type="ECO:0000313" key="7">
    <source>
        <dbReference type="Proteomes" id="UP000319746"/>
    </source>
</evidence>
<evidence type="ECO:0000256" key="5">
    <source>
        <dbReference type="HAMAP-Rule" id="MF_01609"/>
    </source>
</evidence>
<keyword evidence="1 5" id="KW-0436">Ligase</keyword>
<dbReference type="Pfam" id="PF04107">
    <property type="entry name" value="GCS2"/>
    <property type="match status" value="1"/>
</dbReference>
<comment type="catalytic activity">
    <reaction evidence="4 5">
        <text>L-cysteine + L-glutamate + ATP = gamma-L-glutamyl-L-cysteine + ADP + phosphate + H(+)</text>
        <dbReference type="Rhea" id="RHEA:13285"/>
        <dbReference type="ChEBI" id="CHEBI:15378"/>
        <dbReference type="ChEBI" id="CHEBI:29985"/>
        <dbReference type="ChEBI" id="CHEBI:30616"/>
        <dbReference type="ChEBI" id="CHEBI:35235"/>
        <dbReference type="ChEBI" id="CHEBI:43474"/>
        <dbReference type="ChEBI" id="CHEBI:58173"/>
        <dbReference type="ChEBI" id="CHEBI:456216"/>
        <dbReference type="EC" id="6.3.2.2"/>
    </reaction>
</comment>
<dbReference type="GO" id="GO:0004357">
    <property type="term" value="F:glutamate-cysteine ligase activity"/>
    <property type="evidence" value="ECO:0007669"/>
    <property type="project" value="UniProtKB-EC"/>
</dbReference>
<reference evidence="6 7" key="1">
    <citation type="submission" date="2019-06" db="EMBL/GenBank/DDBJ databases">
        <title>Sequencing the genomes of 1000 actinobacteria strains.</title>
        <authorList>
            <person name="Klenk H.-P."/>
        </authorList>
    </citation>
    <scope>NUCLEOTIDE SEQUENCE [LARGE SCALE GENOMIC DNA]</scope>
    <source>
        <strain evidence="6 7">DSM 24083</strain>
    </source>
</reference>
<dbReference type="Proteomes" id="UP000319746">
    <property type="component" value="Unassembled WGS sequence"/>
</dbReference>
<dbReference type="PANTHER" id="PTHR36510">
    <property type="entry name" value="GLUTAMATE--CYSTEINE LIGASE 2-RELATED"/>
    <property type="match status" value="1"/>
</dbReference>
<evidence type="ECO:0000256" key="2">
    <source>
        <dbReference type="ARBA" id="ARBA00022741"/>
    </source>
</evidence>
<dbReference type="GO" id="GO:0042398">
    <property type="term" value="P:modified amino acid biosynthetic process"/>
    <property type="evidence" value="ECO:0007669"/>
    <property type="project" value="InterPro"/>
</dbReference>
<evidence type="ECO:0000313" key="6">
    <source>
        <dbReference type="EMBL" id="TQL66089.1"/>
    </source>
</evidence>
<dbReference type="EC" id="6.3.2.2" evidence="5"/>